<feature type="binding site" evidence="8">
    <location>
        <position position="12"/>
    </location>
    <ligand>
        <name>a divalent metal cation</name>
        <dbReference type="ChEBI" id="CHEBI:60240"/>
    </ligand>
</feature>
<evidence type="ECO:0000256" key="7">
    <source>
        <dbReference type="ARBA" id="ARBA00023239"/>
    </source>
</evidence>
<dbReference type="CDD" id="cd00554">
    <property type="entry name" value="MECDP_synthase"/>
    <property type="match status" value="1"/>
</dbReference>
<dbReference type="GO" id="GO:0019288">
    <property type="term" value="P:isopentenyl diphosphate biosynthetic process, methylerythritol 4-phosphate pathway"/>
    <property type="evidence" value="ECO:0007669"/>
    <property type="project" value="UniProtKB-UniRule"/>
</dbReference>
<comment type="cofactor">
    <cofactor evidence="8">
        <name>a divalent metal cation</name>
        <dbReference type="ChEBI" id="CHEBI:60240"/>
    </cofactor>
    <text evidence="8">Binds 1 divalent metal cation per subunit.</text>
</comment>
<dbReference type="HAMAP" id="MF_00107">
    <property type="entry name" value="IspF"/>
    <property type="match status" value="1"/>
</dbReference>
<feature type="binding site" evidence="8">
    <location>
        <begin position="36"/>
        <end position="37"/>
    </location>
    <ligand>
        <name>4-CDP-2-C-methyl-D-erythritol 2-phosphate</name>
        <dbReference type="ChEBI" id="CHEBI:57919"/>
    </ligand>
</feature>
<comment type="caution">
    <text evidence="8">Lacks conserved residue(s) required for the propagation of feature annotation.</text>
</comment>
<evidence type="ECO:0000313" key="11">
    <source>
        <dbReference type="EMBL" id="PVX49980.1"/>
    </source>
</evidence>
<name>A0A7L4UQG2_BALHA</name>
<reference evidence="11 12" key="1">
    <citation type="submission" date="2018-05" db="EMBL/GenBank/DDBJ databases">
        <title>Genomic Encyclopedia of Type Strains, Phase IV (KMG-IV): sequencing the most valuable type-strain genomes for metagenomic binning, comparative biology and taxonomic classification.</title>
        <authorList>
            <person name="Goeker M."/>
        </authorList>
    </citation>
    <scope>NUCLEOTIDE SEQUENCE [LARGE SCALE GENOMIC DNA]</scope>
    <source>
        <strain evidence="11 12">DSM 28579</strain>
    </source>
</reference>
<dbReference type="InterPro" id="IPR036571">
    <property type="entry name" value="MECDP_synthase_sf"/>
</dbReference>
<dbReference type="EC" id="4.6.1.12" evidence="4 8"/>
<evidence type="ECO:0000259" key="10">
    <source>
        <dbReference type="Pfam" id="PF02542"/>
    </source>
</evidence>
<dbReference type="AlphaFoldDB" id="A0A7L4UQG2"/>
<dbReference type="Proteomes" id="UP000251835">
    <property type="component" value="Unassembled WGS sequence"/>
</dbReference>
<dbReference type="GO" id="GO:0016114">
    <property type="term" value="P:terpenoid biosynthetic process"/>
    <property type="evidence" value="ECO:0007669"/>
    <property type="project" value="InterPro"/>
</dbReference>
<keyword evidence="6 8" id="KW-0414">Isoprene biosynthesis</keyword>
<evidence type="ECO:0000256" key="1">
    <source>
        <dbReference type="ARBA" id="ARBA00000200"/>
    </source>
</evidence>
<evidence type="ECO:0000313" key="12">
    <source>
        <dbReference type="Proteomes" id="UP000251835"/>
    </source>
</evidence>
<feature type="binding site" evidence="8">
    <location>
        <position position="10"/>
    </location>
    <ligand>
        <name>a divalent metal cation</name>
        <dbReference type="ChEBI" id="CHEBI:60240"/>
    </ligand>
</feature>
<feature type="binding site" evidence="8">
    <location>
        <begin position="63"/>
        <end position="67"/>
    </location>
    <ligand>
        <name>4-CDP-2-C-methyl-D-erythritol 2-phosphate</name>
        <dbReference type="ChEBI" id="CHEBI:57919"/>
    </ligand>
</feature>
<dbReference type="UniPathway" id="UPA00056">
    <property type="reaction ID" value="UER00095"/>
</dbReference>
<protein>
    <recommendedName>
        <fullName evidence="4 8">2-C-methyl-D-erythritol 2,4-cyclodiphosphate synthase</fullName>
        <shortName evidence="8">MECDP-synthase</shortName>
        <shortName evidence="8">MECPP-synthase</shortName>
        <shortName evidence="8">MECPS</shortName>
        <ecNumber evidence="4 8">4.6.1.12</ecNumber>
    </recommendedName>
</protein>
<keyword evidence="12" id="KW-1185">Reference proteome</keyword>
<organism evidence="11 12">
    <name type="scientific">Balneicella halophila</name>
    <dbReference type="NCBI Taxonomy" id="1537566"/>
    <lineage>
        <taxon>Bacteria</taxon>
        <taxon>Pseudomonadati</taxon>
        <taxon>Bacteroidota</taxon>
        <taxon>Bacteroidia</taxon>
        <taxon>Bacteroidales</taxon>
        <taxon>Balneicellaceae</taxon>
        <taxon>Balneicella</taxon>
    </lineage>
</organism>
<evidence type="ECO:0000256" key="4">
    <source>
        <dbReference type="ARBA" id="ARBA00012579"/>
    </source>
</evidence>
<dbReference type="PANTHER" id="PTHR43181:SF1">
    <property type="entry name" value="2-C-METHYL-D-ERYTHRITOL 2,4-CYCLODIPHOSPHATE SYNTHASE, CHLOROPLASTIC"/>
    <property type="match status" value="1"/>
</dbReference>
<comment type="subunit">
    <text evidence="8">Homotrimer.</text>
</comment>
<feature type="binding site" evidence="8">
    <location>
        <begin position="134"/>
        <end position="137"/>
    </location>
    <ligand>
        <name>4-CDP-2-C-methyl-D-erythritol 2-phosphate</name>
        <dbReference type="ChEBI" id="CHEBI:57919"/>
    </ligand>
</feature>
<keyword evidence="7 8" id="KW-0456">Lyase</keyword>
<dbReference type="Pfam" id="PF02542">
    <property type="entry name" value="YgbB"/>
    <property type="match status" value="1"/>
</dbReference>
<dbReference type="GO" id="GO:0046872">
    <property type="term" value="F:metal ion binding"/>
    <property type="evidence" value="ECO:0007669"/>
    <property type="project" value="UniProtKB-KW"/>
</dbReference>
<proteinExistence type="inferred from homology"/>
<dbReference type="InterPro" id="IPR020555">
    <property type="entry name" value="MECDP_synthase_CS"/>
</dbReference>
<evidence type="ECO:0000256" key="9">
    <source>
        <dbReference type="RuleBase" id="RU004395"/>
    </source>
</evidence>
<comment type="catalytic activity">
    <reaction evidence="1 8 9">
        <text>4-CDP-2-C-methyl-D-erythritol 2-phosphate = 2-C-methyl-D-erythritol 2,4-cyclic diphosphate + CMP</text>
        <dbReference type="Rhea" id="RHEA:23864"/>
        <dbReference type="ChEBI" id="CHEBI:57919"/>
        <dbReference type="ChEBI" id="CHEBI:58483"/>
        <dbReference type="ChEBI" id="CHEBI:60377"/>
        <dbReference type="EC" id="4.6.1.12"/>
    </reaction>
</comment>
<feature type="binding site" evidence="8">
    <location>
        <position position="44"/>
    </location>
    <ligand>
        <name>a divalent metal cation</name>
        <dbReference type="ChEBI" id="CHEBI:60240"/>
    </ligand>
</feature>
<dbReference type="FunFam" id="3.30.1330.50:FF:000001">
    <property type="entry name" value="2-C-methyl-D-erythritol 2,4-cyclodiphosphate synthase"/>
    <property type="match status" value="1"/>
</dbReference>
<comment type="caution">
    <text evidence="11">The sequence shown here is derived from an EMBL/GenBank/DDBJ whole genome shotgun (WGS) entry which is preliminary data.</text>
</comment>
<dbReference type="NCBIfam" id="TIGR00151">
    <property type="entry name" value="ispF"/>
    <property type="match status" value="1"/>
</dbReference>
<feature type="binding site" evidence="8">
    <location>
        <begin position="10"/>
        <end position="12"/>
    </location>
    <ligand>
        <name>4-CDP-2-C-methyl-D-erythritol 2-phosphate</name>
        <dbReference type="ChEBI" id="CHEBI:57919"/>
    </ligand>
</feature>
<feature type="domain" description="2-C-methyl-D-erythritol 2,4-cyclodiphosphate synthase" evidence="10">
    <location>
        <begin position="3"/>
        <end position="156"/>
    </location>
</feature>
<sequence>MNLRIGQGYDVHKLAAGYEFWLGGILIPYELGSVGHSDGDVLIHAICDAILGAACLRDIGYHFPDTDNAYKNIDSKILLQDTLELIKKEGYYINNIDATVCLQKPKVKDYIPKMRDVLAEILEIDKNTLSIKATTTEQLGFVGRREGVEAHAVVLLIKE</sequence>
<dbReference type="GO" id="GO:0008685">
    <property type="term" value="F:2-C-methyl-D-erythritol 2,4-cyclodiphosphate synthase activity"/>
    <property type="evidence" value="ECO:0007669"/>
    <property type="project" value="UniProtKB-UniRule"/>
</dbReference>
<dbReference type="RefSeq" id="WP_116496841.1">
    <property type="nucleotide sequence ID" value="NZ_QENZ01000005.1"/>
</dbReference>
<evidence type="ECO:0000256" key="8">
    <source>
        <dbReference type="HAMAP-Rule" id="MF_00107"/>
    </source>
</evidence>
<gene>
    <name evidence="8" type="primary">ispF</name>
    <name evidence="11" type="ORF">C7377_1622</name>
</gene>
<feature type="binding site" evidence="8">
    <location>
        <position position="144"/>
    </location>
    <ligand>
        <name>4-CDP-2-C-methyl-D-erythritol 2-phosphate</name>
        <dbReference type="ChEBI" id="CHEBI:57919"/>
    </ligand>
</feature>
<evidence type="ECO:0000256" key="2">
    <source>
        <dbReference type="ARBA" id="ARBA00004709"/>
    </source>
</evidence>
<feature type="site" description="Transition state stabilizer" evidence="8">
    <location>
        <position position="135"/>
    </location>
</feature>
<evidence type="ECO:0000256" key="3">
    <source>
        <dbReference type="ARBA" id="ARBA00008480"/>
    </source>
</evidence>
<accession>A0A7L4UQG2</accession>
<dbReference type="OrthoDB" id="9804336at2"/>
<comment type="function">
    <text evidence="8">Involved in the biosynthesis of isopentenyl diphosphate (IPP) and dimethylallyl diphosphate (DMAPP), two major building blocks of isoprenoid compounds. Catalyzes the conversion of 4-diphosphocytidyl-2-C-methyl-D-erythritol 2-phosphate (CDP-ME2P) to 2-C-methyl-D-erythritol 2,4-cyclodiphosphate (ME-CPP) with a corresponding release of cytidine 5-monophosphate (CMP).</text>
</comment>
<dbReference type="InterPro" id="IPR003526">
    <property type="entry name" value="MECDP_synthase"/>
</dbReference>
<feature type="binding site" evidence="8">
    <location>
        <begin position="58"/>
        <end position="60"/>
    </location>
    <ligand>
        <name>4-CDP-2-C-methyl-D-erythritol 2-phosphate</name>
        <dbReference type="ChEBI" id="CHEBI:57919"/>
    </ligand>
</feature>
<dbReference type="SUPFAM" id="SSF69765">
    <property type="entry name" value="IpsF-like"/>
    <property type="match status" value="1"/>
</dbReference>
<feature type="site" description="Transition state stabilizer" evidence="8">
    <location>
        <position position="36"/>
    </location>
</feature>
<dbReference type="PROSITE" id="PS01350">
    <property type="entry name" value="ISPF"/>
    <property type="match status" value="1"/>
</dbReference>
<dbReference type="Gene3D" id="3.30.1330.50">
    <property type="entry name" value="2-C-methyl-D-erythritol 2,4-cyclodiphosphate synthase"/>
    <property type="match status" value="1"/>
</dbReference>
<feature type="binding site" evidence="8">
    <location>
        <position position="141"/>
    </location>
    <ligand>
        <name>4-CDP-2-C-methyl-D-erythritol 2-phosphate</name>
        <dbReference type="ChEBI" id="CHEBI:57919"/>
    </ligand>
</feature>
<comment type="pathway">
    <text evidence="2 8">Isoprenoid biosynthesis; isopentenyl diphosphate biosynthesis via DXP pathway; isopentenyl diphosphate from 1-deoxy-D-xylulose 5-phosphate: step 4/6.</text>
</comment>
<dbReference type="EMBL" id="QENZ01000005">
    <property type="protein sequence ID" value="PVX49980.1"/>
    <property type="molecule type" value="Genomic_DNA"/>
</dbReference>
<comment type="similarity">
    <text evidence="3 8 9">Belongs to the IspF family.</text>
</comment>
<keyword evidence="5 8" id="KW-0479">Metal-binding</keyword>
<evidence type="ECO:0000256" key="6">
    <source>
        <dbReference type="ARBA" id="ARBA00023229"/>
    </source>
</evidence>
<dbReference type="PANTHER" id="PTHR43181">
    <property type="entry name" value="2-C-METHYL-D-ERYTHRITOL 2,4-CYCLODIPHOSPHATE SYNTHASE, CHLOROPLASTIC"/>
    <property type="match status" value="1"/>
</dbReference>
<evidence type="ECO:0000256" key="5">
    <source>
        <dbReference type="ARBA" id="ARBA00022723"/>
    </source>
</evidence>